<dbReference type="Pfam" id="PF20415">
    <property type="entry name" value="DUF6699"/>
    <property type="match status" value="1"/>
</dbReference>
<name>A0A2H3CMR6_ARMGA</name>
<evidence type="ECO:0000313" key="2">
    <source>
        <dbReference type="EMBL" id="PBK84379.1"/>
    </source>
</evidence>
<evidence type="ECO:0000259" key="1">
    <source>
        <dbReference type="Pfam" id="PF20415"/>
    </source>
</evidence>
<feature type="domain" description="DUF6699" evidence="1">
    <location>
        <begin position="108"/>
        <end position="204"/>
    </location>
</feature>
<dbReference type="AlphaFoldDB" id="A0A2H3CMR6"/>
<proteinExistence type="predicted"/>
<dbReference type="Proteomes" id="UP000217790">
    <property type="component" value="Unassembled WGS sequence"/>
</dbReference>
<dbReference type="InterPro" id="IPR046522">
    <property type="entry name" value="DUF6699"/>
</dbReference>
<sequence>MVFYTPSRTSSVIPNYGDEQLTTMVHLHRHDISSPGASYKRSVHEDITSTLQLVLGKPRHHHIPLPSQTENDITTAVDPLLRPGRGEMLMELGFGRSLSKVRVFGHKDFVNEVATSPPLPLLAVVQPKLPWPVVIQRSDGREWVTVAEVVEILWSALQIPVPLASLLKDQGDAACHSAPDWVEQEIVPRLRYLKGKTWFMGLRAIGSDTWELLVA</sequence>
<organism evidence="2 3">
    <name type="scientific">Armillaria gallica</name>
    <name type="common">Bulbous honey fungus</name>
    <name type="synonym">Armillaria bulbosa</name>
    <dbReference type="NCBI Taxonomy" id="47427"/>
    <lineage>
        <taxon>Eukaryota</taxon>
        <taxon>Fungi</taxon>
        <taxon>Dikarya</taxon>
        <taxon>Basidiomycota</taxon>
        <taxon>Agaricomycotina</taxon>
        <taxon>Agaricomycetes</taxon>
        <taxon>Agaricomycetidae</taxon>
        <taxon>Agaricales</taxon>
        <taxon>Marasmiineae</taxon>
        <taxon>Physalacriaceae</taxon>
        <taxon>Armillaria</taxon>
    </lineage>
</organism>
<accession>A0A2H3CMR6</accession>
<dbReference type="OrthoDB" id="3265169at2759"/>
<gene>
    <name evidence="2" type="ORF">ARMGADRAFT_1088411</name>
</gene>
<dbReference type="EMBL" id="KZ293698">
    <property type="protein sequence ID" value="PBK84379.1"/>
    <property type="molecule type" value="Genomic_DNA"/>
</dbReference>
<protein>
    <recommendedName>
        <fullName evidence="1">DUF6699 domain-containing protein</fullName>
    </recommendedName>
</protein>
<keyword evidence="3" id="KW-1185">Reference proteome</keyword>
<dbReference type="InParanoid" id="A0A2H3CMR6"/>
<reference evidence="3" key="1">
    <citation type="journal article" date="2017" name="Nat. Ecol. Evol.">
        <title>Genome expansion and lineage-specific genetic innovations in the forest pathogenic fungi Armillaria.</title>
        <authorList>
            <person name="Sipos G."/>
            <person name="Prasanna A.N."/>
            <person name="Walter M.C."/>
            <person name="O'Connor E."/>
            <person name="Balint B."/>
            <person name="Krizsan K."/>
            <person name="Kiss B."/>
            <person name="Hess J."/>
            <person name="Varga T."/>
            <person name="Slot J."/>
            <person name="Riley R."/>
            <person name="Boka B."/>
            <person name="Rigling D."/>
            <person name="Barry K."/>
            <person name="Lee J."/>
            <person name="Mihaltcheva S."/>
            <person name="LaButti K."/>
            <person name="Lipzen A."/>
            <person name="Waldron R."/>
            <person name="Moloney N.M."/>
            <person name="Sperisen C."/>
            <person name="Kredics L."/>
            <person name="Vagvoelgyi C."/>
            <person name="Patrignani A."/>
            <person name="Fitzpatrick D."/>
            <person name="Nagy I."/>
            <person name="Doyle S."/>
            <person name="Anderson J.B."/>
            <person name="Grigoriev I.V."/>
            <person name="Gueldener U."/>
            <person name="Muensterkoetter M."/>
            <person name="Nagy L.G."/>
        </authorList>
    </citation>
    <scope>NUCLEOTIDE SEQUENCE [LARGE SCALE GENOMIC DNA]</scope>
    <source>
        <strain evidence="3">Ar21-2</strain>
    </source>
</reference>
<evidence type="ECO:0000313" key="3">
    <source>
        <dbReference type="Proteomes" id="UP000217790"/>
    </source>
</evidence>